<dbReference type="EMBL" id="JXXE01000243">
    <property type="protein sequence ID" value="KIZ42752.1"/>
    <property type="molecule type" value="Genomic_DNA"/>
</dbReference>
<sequence>MRDHHQFATNGATAGFKRNVLSIALAAGIALAVGAVWLALATTAKAAPRPLGAAPLQSNLIQIRDGCGRGMRFSHSRDRCVEDFQRPDDFRDERRRDGRRSHHDDDDGAAAAAVGLGVLGAIIGSGNNNDRHRATGHDNRGRGVNPGRPAHQKRDFGGDGQDD</sequence>
<feature type="transmembrane region" description="Helical" evidence="2">
    <location>
        <begin position="20"/>
        <end position="40"/>
    </location>
</feature>
<comment type="caution">
    <text evidence="3">The sequence shown here is derived from an EMBL/GenBank/DDBJ whole genome shotgun (WGS) entry which is preliminary data.</text>
</comment>
<reference evidence="3 4" key="1">
    <citation type="submission" date="2014-11" db="EMBL/GenBank/DDBJ databases">
        <title>Genomics and ecophysiology of heterotrophic nitrogen fixing bacteria isolated from estuarine surface water.</title>
        <authorList>
            <person name="Bentzon-Tilia M."/>
            <person name="Severin I."/>
            <person name="Hansen L.H."/>
            <person name="Riemann L."/>
        </authorList>
    </citation>
    <scope>NUCLEOTIDE SEQUENCE [LARGE SCALE GENOMIC DNA]</scope>
    <source>
        <strain evidence="3 4">BAL398</strain>
    </source>
</reference>
<feature type="compositionally biased region" description="Basic and acidic residues" evidence="1">
    <location>
        <begin position="86"/>
        <end position="96"/>
    </location>
</feature>
<accession>A0A0D7ETL3</accession>
<dbReference type="AlphaFoldDB" id="A0A0D7ETL3"/>
<evidence type="ECO:0000256" key="2">
    <source>
        <dbReference type="SAM" id="Phobius"/>
    </source>
</evidence>
<name>A0A0D7ETL3_RHOPL</name>
<feature type="region of interest" description="Disordered" evidence="1">
    <location>
        <begin position="86"/>
        <end position="109"/>
    </location>
</feature>
<gene>
    <name evidence="3" type="ORF">OO17_12400</name>
</gene>
<evidence type="ECO:0000313" key="3">
    <source>
        <dbReference type="EMBL" id="KIZ42752.1"/>
    </source>
</evidence>
<proteinExistence type="predicted"/>
<feature type="region of interest" description="Disordered" evidence="1">
    <location>
        <begin position="125"/>
        <end position="163"/>
    </location>
</feature>
<keyword evidence="2" id="KW-1133">Transmembrane helix</keyword>
<evidence type="ECO:0000256" key="1">
    <source>
        <dbReference type="SAM" id="MobiDB-lite"/>
    </source>
</evidence>
<keyword evidence="2" id="KW-0472">Membrane</keyword>
<keyword evidence="2" id="KW-0812">Transmembrane</keyword>
<dbReference type="PATRIC" id="fig|1076.23.peg.2554"/>
<feature type="compositionally biased region" description="Basic and acidic residues" evidence="1">
    <location>
        <begin position="129"/>
        <end position="141"/>
    </location>
</feature>
<dbReference type="Proteomes" id="UP000032515">
    <property type="component" value="Unassembled WGS sequence"/>
</dbReference>
<organism evidence="3 4">
    <name type="scientific">Rhodopseudomonas palustris</name>
    <dbReference type="NCBI Taxonomy" id="1076"/>
    <lineage>
        <taxon>Bacteria</taxon>
        <taxon>Pseudomonadati</taxon>
        <taxon>Pseudomonadota</taxon>
        <taxon>Alphaproteobacteria</taxon>
        <taxon>Hyphomicrobiales</taxon>
        <taxon>Nitrobacteraceae</taxon>
        <taxon>Rhodopseudomonas</taxon>
    </lineage>
</organism>
<protein>
    <submittedName>
        <fullName evidence="3">Uncharacterized protein</fullName>
    </submittedName>
</protein>
<evidence type="ECO:0000313" key="4">
    <source>
        <dbReference type="Proteomes" id="UP000032515"/>
    </source>
</evidence>